<evidence type="ECO:0000313" key="2">
    <source>
        <dbReference type="EMBL" id="GIQ92289.1"/>
    </source>
</evidence>
<dbReference type="AlphaFoldDB" id="A0A9K3DB43"/>
<reference evidence="2 3" key="1">
    <citation type="journal article" date="2018" name="PLoS ONE">
        <title>The draft genome of Kipferlia bialata reveals reductive genome evolution in fornicate parasites.</title>
        <authorList>
            <person name="Tanifuji G."/>
            <person name="Takabayashi S."/>
            <person name="Kume K."/>
            <person name="Takagi M."/>
            <person name="Nakayama T."/>
            <person name="Kamikawa R."/>
            <person name="Inagaki Y."/>
            <person name="Hashimoto T."/>
        </authorList>
    </citation>
    <scope>NUCLEOTIDE SEQUENCE [LARGE SCALE GENOMIC DNA]</scope>
    <source>
        <strain evidence="2">NY0173</strain>
    </source>
</reference>
<dbReference type="EMBL" id="BDIP01009360">
    <property type="protein sequence ID" value="GIQ92289.1"/>
    <property type="molecule type" value="Genomic_DNA"/>
</dbReference>
<name>A0A9K3DB43_9EUKA</name>
<evidence type="ECO:0000256" key="1">
    <source>
        <dbReference type="SAM" id="MobiDB-lite"/>
    </source>
</evidence>
<proteinExistence type="predicted"/>
<comment type="caution">
    <text evidence="2">The sequence shown here is derived from an EMBL/GenBank/DDBJ whole genome shotgun (WGS) entry which is preliminary data.</text>
</comment>
<organism evidence="2 3">
    <name type="scientific">Kipferlia bialata</name>
    <dbReference type="NCBI Taxonomy" id="797122"/>
    <lineage>
        <taxon>Eukaryota</taxon>
        <taxon>Metamonada</taxon>
        <taxon>Carpediemonas-like organisms</taxon>
        <taxon>Kipferlia</taxon>
    </lineage>
</organism>
<accession>A0A9K3DB43</accession>
<feature type="non-terminal residue" evidence="2">
    <location>
        <position position="1"/>
    </location>
</feature>
<sequence>MPPASGPKGRQPPSRNPATGMNQASRMTEATTNQGGVTRERAHRPGHLS</sequence>
<evidence type="ECO:0000313" key="3">
    <source>
        <dbReference type="Proteomes" id="UP000265618"/>
    </source>
</evidence>
<feature type="compositionally biased region" description="Polar residues" evidence="1">
    <location>
        <begin position="16"/>
        <end position="36"/>
    </location>
</feature>
<feature type="region of interest" description="Disordered" evidence="1">
    <location>
        <begin position="1"/>
        <end position="49"/>
    </location>
</feature>
<dbReference type="Proteomes" id="UP000265618">
    <property type="component" value="Unassembled WGS sequence"/>
</dbReference>
<gene>
    <name evidence="2" type="ORF">KIPB_015972</name>
</gene>
<keyword evidence="3" id="KW-1185">Reference proteome</keyword>
<protein>
    <submittedName>
        <fullName evidence="2">Uncharacterized protein</fullName>
    </submittedName>
</protein>